<evidence type="ECO:0000256" key="2">
    <source>
        <dbReference type="SAM" id="MobiDB-lite"/>
    </source>
</evidence>
<dbReference type="InterPro" id="IPR001878">
    <property type="entry name" value="Znf_CCHC"/>
</dbReference>
<evidence type="ECO:0000313" key="5">
    <source>
        <dbReference type="RefSeq" id="XP_033362686.1"/>
    </source>
</evidence>
<proteinExistence type="predicted"/>
<feature type="region of interest" description="Disordered" evidence="2">
    <location>
        <begin position="499"/>
        <end position="556"/>
    </location>
</feature>
<accession>A0A6J3LDC2</accession>
<dbReference type="AlphaFoldDB" id="A0A6J3LDC2"/>
<dbReference type="Proteomes" id="UP000504631">
    <property type="component" value="Unplaced"/>
</dbReference>
<feature type="region of interest" description="Disordered" evidence="2">
    <location>
        <begin position="53"/>
        <end position="89"/>
    </location>
</feature>
<dbReference type="Gene3D" id="4.10.60.10">
    <property type="entry name" value="Zinc finger, CCHC-type"/>
    <property type="match status" value="1"/>
</dbReference>
<dbReference type="InterPro" id="IPR036875">
    <property type="entry name" value="Znf_CCHC_sf"/>
</dbReference>
<reference evidence="5" key="1">
    <citation type="submission" date="2025-08" db="UniProtKB">
        <authorList>
            <consortium name="RefSeq"/>
        </authorList>
    </citation>
    <scope>IDENTIFICATION</scope>
    <source>
        <tissue evidence="5">Muscle</tissue>
    </source>
</reference>
<keyword evidence="1" id="KW-0862">Zinc</keyword>
<dbReference type="KEGG" id="bvk:117240759"/>
<dbReference type="Pfam" id="PF00098">
    <property type="entry name" value="zf-CCHC"/>
    <property type="match status" value="1"/>
</dbReference>
<name>A0A6J3LDC2_9HYME</name>
<evidence type="ECO:0000259" key="3">
    <source>
        <dbReference type="PROSITE" id="PS50158"/>
    </source>
</evidence>
<gene>
    <name evidence="5" type="primary">LOC117240759</name>
</gene>
<feature type="compositionally biased region" description="Basic and acidic residues" evidence="2">
    <location>
        <begin position="65"/>
        <end position="79"/>
    </location>
</feature>
<feature type="compositionally biased region" description="Low complexity" evidence="2">
    <location>
        <begin position="232"/>
        <end position="243"/>
    </location>
</feature>
<organism evidence="4 5">
    <name type="scientific">Bombus vosnesenskii</name>
    <dbReference type="NCBI Taxonomy" id="207650"/>
    <lineage>
        <taxon>Eukaryota</taxon>
        <taxon>Metazoa</taxon>
        <taxon>Ecdysozoa</taxon>
        <taxon>Arthropoda</taxon>
        <taxon>Hexapoda</taxon>
        <taxon>Insecta</taxon>
        <taxon>Pterygota</taxon>
        <taxon>Neoptera</taxon>
        <taxon>Endopterygota</taxon>
        <taxon>Hymenoptera</taxon>
        <taxon>Apocrita</taxon>
        <taxon>Aculeata</taxon>
        <taxon>Apoidea</taxon>
        <taxon>Anthophila</taxon>
        <taxon>Apidae</taxon>
        <taxon>Bombus</taxon>
        <taxon>Pyrobombus</taxon>
    </lineage>
</organism>
<feature type="domain" description="CCHC-type" evidence="3">
    <location>
        <begin position="466"/>
        <end position="479"/>
    </location>
</feature>
<keyword evidence="4" id="KW-1185">Reference proteome</keyword>
<dbReference type="PROSITE" id="PS50158">
    <property type="entry name" value="ZF_CCHC"/>
    <property type="match status" value="1"/>
</dbReference>
<evidence type="ECO:0000256" key="1">
    <source>
        <dbReference type="PROSITE-ProRule" id="PRU00047"/>
    </source>
</evidence>
<protein>
    <submittedName>
        <fullName evidence="5">Uncharacterized protein LOC117240759</fullName>
    </submittedName>
</protein>
<dbReference type="GO" id="GO:0003676">
    <property type="term" value="F:nucleic acid binding"/>
    <property type="evidence" value="ECO:0007669"/>
    <property type="project" value="InterPro"/>
</dbReference>
<dbReference type="GeneID" id="117240759"/>
<keyword evidence="1" id="KW-0863">Zinc-finger</keyword>
<feature type="region of interest" description="Disordered" evidence="2">
    <location>
        <begin position="214"/>
        <end position="307"/>
    </location>
</feature>
<sequence>MGGRRREDGAASVIEISGKLESLGKGGNQSGGLVPVNAKRVWIREVWLGQGVKAKPTKCERRRKSPPEKHPERKEEGQRIPELPADPTEEMRTATTADIGAELIRRDAEVAKAVEAPRNHKGTQVKTLKEAARTITARVTEIVRRTDPVTDALAIAQRRMATLEAAVEALRKEPASRPTADESSYRVRLAAVKHHAEEMRSLLHRLEERLQRIEKGEGKEVAPAANTRGMEPGAPNAPAPKGGRTAVIEWQTVERKRSGKKKEAGKKQPAKLIPETGAERQRETPESGLENARRGGGRGALPHAPRTSAVTITLTDKSSQSYAEVLAAAKDSVSLTMLGINTMRMRKTIAGGVILEVPEDQGREKAAAVAAQLTRALDPNEIRVATPFRAAEARVSLIDIAATKAEIQNTLARKSGGKPEDIRLGEIRPARNGLDTVWIRGPASAVPWDKTHGKTCTAKEDKGHLCFRCGEPGHQARACTTASPKCLLCEALGAPSVHRMGGPACAPSKKGTKGAACGSTAARGSEKGSPSQSDPKPANKEVGTEEATNKERTPKN</sequence>
<keyword evidence="1" id="KW-0479">Metal-binding</keyword>
<dbReference type="SMART" id="SM00343">
    <property type="entry name" value="ZnF_C2HC"/>
    <property type="match status" value="1"/>
</dbReference>
<feature type="compositionally biased region" description="Basic and acidic residues" evidence="2">
    <location>
        <begin position="252"/>
        <end position="266"/>
    </location>
</feature>
<evidence type="ECO:0000313" key="4">
    <source>
        <dbReference type="Proteomes" id="UP000504631"/>
    </source>
</evidence>
<dbReference type="GO" id="GO:0008270">
    <property type="term" value="F:zinc ion binding"/>
    <property type="evidence" value="ECO:0007669"/>
    <property type="project" value="UniProtKB-KW"/>
</dbReference>
<feature type="compositionally biased region" description="Basic and acidic residues" evidence="2">
    <location>
        <begin position="537"/>
        <end position="556"/>
    </location>
</feature>
<dbReference type="SUPFAM" id="SSF57756">
    <property type="entry name" value="Retrovirus zinc finger-like domains"/>
    <property type="match status" value="1"/>
</dbReference>
<dbReference type="RefSeq" id="XP_033362686.1">
    <property type="nucleotide sequence ID" value="XM_033506795.1"/>
</dbReference>